<proteinExistence type="predicted"/>
<gene>
    <name evidence="2" type="ORF">EYF80_006478</name>
</gene>
<protein>
    <submittedName>
        <fullName evidence="2">Uncharacterized protein</fullName>
    </submittedName>
</protein>
<evidence type="ECO:0000256" key="1">
    <source>
        <dbReference type="SAM" id="MobiDB-lite"/>
    </source>
</evidence>
<dbReference type="EMBL" id="SRLO01000033">
    <property type="protein sequence ID" value="TNN83497.1"/>
    <property type="molecule type" value="Genomic_DNA"/>
</dbReference>
<evidence type="ECO:0000313" key="2">
    <source>
        <dbReference type="EMBL" id="TNN83497.1"/>
    </source>
</evidence>
<evidence type="ECO:0000313" key="3">
    <source>
        <dbReference type="Proteomes" id="UP000314294"/>
    </source>
</evidence>
<organism evidence="2 3">
    <name type="scientific">Liparis tanakae</name>
    <name type="common">Tanaka's snailfish</name>
    <dbReference type="NCBI Taxonomy" id="230148"/>
    <lineage>
        <taxon>Eukaryota</taxon>
        <taxon>Metazoa</taxon>
        <taxon>Chordata</taxon>
        <taxon>Craniata</taxon>
        <taxon>Vertebrata</taxon>
        <taxon>Euteleostomi</taxon>
        <taxon>Actinopterygii</taxon>
        <taxon>Neopterygii</taxon>
        <taxon>Teleostei</taxon>
        <taxon>Neoteleostei</taxon>
        <taxon>Acanthomorphata</taxon>
        <taxon>Eupercaria</taxon>
        <taxon>Perciformes</taxon>
        <taxon>Cottioidei</taxon>
        <taxon>Cottales</taxon>
        <taxon>Liparidae</taxon>
        <taxon>Liparis</taxon>
    </lineage>
</organism>
<accession>A0A4Z2J0F1</accession>
<comment type="caution">
    <text evidence="2">The sequence shown here is derived from an EMBL/GenBank/DDBJ whole genome shotgun (WGS) entry which is preliminary data.</text>
</comment>
<reference evidence="2 3" key="1">
    <citation type="submission" date="2019-03" db="EMBL/GenBank/DDBJ databases">
        <title>First draft genome of Liparis tanakae, snailfish: a comprehensive survey of snailfish specific genes.</title>
        <authorList>
            <person name="Kim W."/>
            <person name="Song I."/>
            <person name="Jeong J.-H."/>
            <person name="Kim D."/>
            <person name="Kim S."/>
            <person name="Ryu S."/>
            <person name="Song J.Y."/>
            <person name="Lee S.K."/>
        </authorList>
    </citation>
    <scope>NUCLEOTIDE SEQUENCE [LARGE SCALE GENOMIC DNA]</scope>
    <source>
        <tissue evidence="2">Muscle</tissue>
    </source>
</reference>
<keyword evidence="3" id="KW-1185">Reference proteome</keyword>
<name>A0A4Z2J0F1_9TELE</name>
<sequence>MLGMKLFSVDEEDVVGPTPPNISGPIPEGPSRSGGREVGLSRKGSILDVADVILGEVEVRQGLEMRQADTGPLRAEA</sequence>
<dbReference type="Proteomes" id="UP000314294">
    <property type="component" value="Unassembled WGS sequence"/>
</dbReference>
<feature type="region of interest" description="Disordered" evidence="1">
    <location>
        <begin position="1"/>
        <end position="39"/>
    </location>
</feature>
<dbReference type="AlphaFoldDB" id="A0A4Z2J0F1"/>